<dbReference type="Pfam" id="PF01266">
    <property type="entry name" value="DAO"/>
    <property type="match status" value="1"/>
</dbReference>
<dbReference type="GO" id="GO:0003841">
    <property type="term" value="F:1-acylglycerol-3-phosphate O-acyltransferase activity"/>
    <property type="evidence" value="ECO:0007669"/>
    <property type="project" value="TreeGrafter"/>
</dbReference>
<name>A0A1G8BCP6_PSEOR</name>
<evidence type="ECO:0000256" key="1">
    <source>
        <dbReference type="ARBA" id="ARBA00022679"/>
    </source>
</evidence>
<keyword evidence="2" id="KW-0012">Acyltransferase</keyword>
<dbReference type="Proteomes" id="UP000198967">
    <property type="component" value="Unassembled WGS sequence"/>
</dbReference>
<dbReference type="Pfam" id="PF01553">
    <property type="entry name" value="Acyltransferase"/>
    <property type="match status" value="1"/>
</dbReference>
<keyword evidence="1" id="KW-0808">Transferase</keyword>
<protein>
    <submittedName>
        <fullName evidence="4">FAD dependent oxidoreductase</fullName>
    </submittedName>
</protein>
<feature type="domain" description="Phospholipid/glycerol acyltransferase" evidence="3">
    <location>
        <begin position="453"/>
        <end position="567"/>
    </location>
</feature>
<evidence type="ECO:0000259" key="3">
    <source>
        <dbReference type="SMART" id="SM00563"/>
    </source>
</evidence>
<dbReference type="RefSeq" id="WP_093089305.1">
    <property type="nucleotide sequence ID" value="NZ_FNBE01000021.1"/>
</dbReference>
<sequence>MRVAVVGAGIAGLSIAHYLSASPDVQVTVLEAAEHPGGRADVTPDGGEHCTRYFLDDYLYLTELMQEIPFDRGSVFDLLQPVQRMAPRRQGGWSESRHLYPLLDRSLPLRDRWAISKGNRVSLLVARRSPDSSNVFGAAANFSLRSLLDAVANMRQSVSGSVLPGSTAQYFVEPWVAHLQARGVKIHCGREVTRLTVADEGVELGTGESREAFDVVVVTAFAHDLYALLDRSGHARKLDWRTHTHCKALTIDLDPREPILTDPRPRTYSKDGTTTLLQPAASRCVAVPLLARSTVDADVLGQIRDHLGLRFPPLRVRSRTNLRPGEAVFVGEHVRAEALTTALAGARGKVYFAGSYIANSYRVDSAESACRSAYAAIQDMAAVHCEIVPALRMHTVPAARELSGTVNLPHPNTAPSERARARLWRLAQWASIATCGPIARLDVVGDARVDGPAVYVANHRSIFDVVAGLLTFRHLGVQPVLVVNERYFTGLAGKLLELVGAIPALRGSDATIRAAEAAVRAGSSVAFMPEGRIIDEAAAPAARYGRGAFEVAESTGRPVIPLGSWGTGALWPDHRPWPLVRVPRARVVVTVGRPIWPRDSADLEGEVRAAVETGVESSRVRATTRWWR</sequence>
<accession>A0A1G8BCP6</accession>
<dbReference type="AlphaFoldDB" id="A0A1G8BCP6"/>
<dbReference type="SUPFAM" id="SSF51905">
    <property type="entry name" value="FAD/NAD(P)-binding domain"/>
    <property type="match status" value="1"/>
</dbReference>
<reference evidence="4 5" key="1">
    <citation type="submission" date="2016-10" db="EMBL/GenBank/DDBJ databases">
        <authorList>
            <person name="de Groot N.N."/>
        </authorList>
    </citation>
    <scope>NUCLEOTIDE SEQUENCE [LARGE SCALE GENOMIC DNA]</scope>
    <source>
        <strain evidence="4 5">CGMCC 4.3143</strain>
    </source>
</reference>
<dbReference type="OrthoDB" id="8845488at2"/>
<proteinExistence type="predicted"/>
<dbReference type="GO" id="GO:0006654">
    <property type="term" value="P:phosphatidic acid biosynthetic process"/>
    <property type="evidence" value="ECO:0007669"/>
    <property type="project" value="TreeGrafter"/>
</dbReference>
<dbReference type="SMART" id="SM00563">
    <property type="entry name" value="PlsC"/>
    <property type="match status" value="1"/>
</dbReference>
<dbReference type="PANTHER" id="PTHR10434:SF66">
    <property type="entry name" value="PHOSPHOLIPID_GLYCEROL ACYLTRANSFERASE DOMAIN-CONTAINING PROTEIN"/>
    <property type="match status" value="1"/>
</dbReference>
<keyword evidence="5" id="KW-1185">Reference proteome</keyword>
<dbReference type="InterPro" id="IPR036188">
    <property type="entry name" value="FAD/NAD-bd_sf"/>
</dbReference>
<dbReference type="PANTHER" id="PTHR10434">
    <property type="entry name" value="1-ACYL-SN-GLYCEROL-3-PHOSPHATE ACYLTRANSFERASE"/>
    <property type="match status" value="1"/>
</dbReference>
<evidence type="ECO:0000256" key="2">
    <source>
        <dbReference type="ARBA" id="ARBA00023315"/>
    </source>
</evidence>
<dbReference type="EMBL" id="FNBE01000021">
    <property type="protein sequence ID" value="SDH30948.1"/>
    <property type="molecule type" value="Genomic_DNA"/>
</dbReference>
<evidence type="ECO:0000313" key="5">
    <source>
        <dbReference type="Proteomes" id="UP000198967"/>
    </source>
</evidence>
<organism evidence="4 5">
    <name type="scientific">Pseudonocardia oroxyli</name>
    <dbReference type="NCBI Taxonomy" id="366584"/>
    <lineage>
        <taxon>Bacteria</taxon>
        <taxon>Bacillati</taxon>
        <taxon>Actinomycetota</taxon>
        <taxon>Actinomycetes</taxon>
        <taxon>Pseudonocardiales</taxon>
        <taxon>Pseudonocardiaceae</taxon>
        <taxon>Pseudonocardia</taxon>
    </lineage>
</organism>
<dbReference type="InterPro" id="IPR006076">
    <property type="entry name" value="FAD-dep_OxRdtase"/>
</dbReference>
<dbReference type="CDD" id="cd07989">
    <property type="entry name" value="LPLAT_AGPAT-like"/>
    <property type="match status" value="1"/>
</dbReference>
<dbReference type="SUPFAM" id="SSF69593">
    <property type="entry name" value="Glycerol-3-phosphate (1)-acyltransferase"/>
    <property type="match status" value="1"/>
</dbReference>
<gene>
    <name evidence="4" type="ORF">SAMN05216377_1213</name>
</gene>
<dbReference type="InterPro" id="IPR002123">
    <property type="entry name" value="Plipid/glycerol_acylTrfase"/>
</dbReference>
<dbReference type="STRING" id="366584.SAMN05216377_1213"/>
<evidence type="ECO:0000313" key="4">
    <source>
        <dbReference type="EMBL" id="SDH30948.1"/>
    </source>
</evidence>
<dbReference type="Gene3D" id="3.50.50.60">
    <property type="entry name" value="FAD/NAD(P)-binding domain"/>
    <property type="match status" value="1"/>
</dbReference>